<dbReference type="InterPro" id="IPR009241">
    <property type="entry name" value="HigB-like"/>
</dbReference>
<dbReference type="EMBL" id="JACHHQ010000002">
    <property type="protein sequence ID" value="MBB5199090.1"/>
    <property type="molecule type" value="Genomic_DNA"/>
</dbReference>
<evidence type="ECO:0000313" key="2">
    <source>
        <dbReference type="Proteomes" id="UP000571084"/>
    </source>
</evidence>
<sequence>MKGAEGIARVFYCTVIGREIVMLHSFVKKAQKTPLKEKRIAENRMKEFKNGI</sequence>
<protein>
    <submittedName>
        <fullName evidence="1">Phage-related protein</fullName>
    </submittedName>
</protein>
<dbReference type="Proteomes" id="UP000571084">
    <property type="component" value="Unassembled WGS sequence"/>
</dbReference>
<comment type="caution">
    <text evidence="1">The sequence shown here is derived from an EMBL/GenBank/DDBJ whole genome shotgun (WGS) entry which is preliminary data.</text>
</comment>
<name>A0A840RR71_9BURK</name>
<proteinExistence type="predicted"/>
<organism evidence="1 2">
    <name type="scientific">Glaciimonas immobilis</name>
    <dbReference type="NCBI Taxonomy" id="728004"/>
    <lineage>
        <taxon>Bacteria</taxon>
        <taxon>Pseudomonadati</taxon>
        <taxon>Pseudomonadota</taxon>
        <taxon>Betaproteobacteria</taxon>
        <taxon>Burkholderiales</taxon>
        <taxon>Oxalobacteraceae</taxon>
        <taxon>Glaciimonas</taxon>
    </lineage>
</organism>
<keyword evidence="2" id="KW-1185">Reference proteome</keyword>
<accession>A0A840RR71</accession>
<dbReference type="RefSeq" id="WP_375791657.1">
    <property type="nucleotide sequence ID" value="NZ_JAAOZT010000006.1"/>
</dbReference>
<evidence type="ECO:0000313" key="1">
    <source>
        <dbReference type="EMBL" id="MBB5199090.1"/>
    </source>
</evidence>
<reference evidence="1 2" key="1">
    <citation type="submission" date="2020-08" db="EMBL/GenBank/DDBJ databases">
        <title>Genomic Encyclopedia of Type Strains, Phase IV (KMG-IV): sequencing the most valuable type-strain genomes for metagenomic binning, comparative biology and taxonomic classification.</title>
        <authorList>
            <person name="Goeker M."/>
        </authorList>
    </citation>
    <scope>NUCLEOTIDE SEQUENCE [LARGE SCALE GENOMIC DNA]</scope>
    <source>
        <strain evidence="1 2">DSM 23240</strain>
    </source>
</reference>
<dbReference type="Pfam" id="PF05973">
    <property type="entry name" value="Gp49"/>
    <property type="match status" value="1"/>
</dbReference>
<dbReference type="AlphaFoldDB" id="A0A840RR71"/>
<gene>
    <name evidence="1" type="ORF">HNR39_000917</name>
</gene>